<dbReference type="Proteomes" id="UP000554482">
    <property type="component" value="Unassembled WGS sequence"/>
</dbReference>
<comment type="caution">
    <text evidence="1">The sequence shown here is derived from an EMBL/GenBank/DDBJ whole genome shotgun (WGS) entry which is preliminary data.</text>
</comment>
<name>A0A7J6VUR7_THATH</name>
<evidence type="ECO:0000313" key="2">
    <source>
        <dbReference type="Proteomes" id="UP000554482"/>
    </source>
</evidence>
<dbReference type="AlphaFoldDB" id="A0A7J6VUR7"/>
<sequence>MWRGILVSQNKFYEGIEHKVMDGNNTKFWSDTWCDVGPLAIIFARLYRISSKKNSTVAEHFTDGVWDLQLRRRRLRGGEEEEMAAILNILTQVDFTAGKDRWVWKWSKNKIFTVRTMYRELLIDQCDYPNPTGYPAKYGVGMSCAYQRLGNPFGICSSLAQQPKCYGRDSVDSMEHLTGCRLLGNLEYKERNYLQRGAVGHGEIGSKNSVYNLAMVGRVEQRIRIEE</sequence>
<reference evidence="1 2" key="1">
    <citation type="submission" date="2020-06" db="EMBL/GenBank/DDBJ databases">
        <title>Transcriptomic and genomic resources for Thalictrum thalictroides and T. hernandezii: Facilitating candidate gene discovery in an emerging model plant lineage.</title>
        <authorList>
            <person name="Arias T."/>
            <person name="Riano-Pachon D.M."/>
            <person name="Di Stilio V.S."/>
        </authorList>
    </citation>
    <scope>NUCLEOTIDE SEQUENCE [LARGE SCALE GENOMIC DNA]</scope>
    <source>
        <strain evidence="2">cv. WT478/WT964</strain>
        <tissue evidence="1">Leaves</tissue>
    </source>
</reference>
<dbReference type="PANTHER" id="PTHR36617">
    <property type="entry name" value="PROTEIN, PUTATIVE-RELATED"/>
    <property type="match status" value="1"/>
</dbReference>
<dbReference type="EMBL" id="JABWDY010027142">
    <property type="protein sequence ID" value="KAF5188132.1"/>
    <property type="molecule type" value="Genomic_DNA"/>
</dbReference>
<keyword evidence="2" id="KW-1185">Reference proteome</keyword>
<evidence type="ECO:0000313" key="1">
    <source>
        <dbReference type="EMBL" id="KAF5188132.1"/>
    </source>
</evidence>
<gene>
    <name evidence="1" type="ORF">FRX31_022281</name>
</gene>
<protein>
    <submittedName>
        <fullName evidence="1">Uncharacterized protein</fullName>
    </submittedName>
</protein>
<dbReference type="PANTHER" id="PTHR36617:SF5">
    <property type="entry name" value="OS05G0421675 PROTEIN"/>
    <property type="match status" value="1"/>
</dbReference>
<proteinExistence type="predicted"/>
<accession>A0A7J6VUR7</accession>
<organism evidence="1 2">
    <name type="scientific">Thalictrum thalictroides</name>
    <name type="common">Rue-anemone</name>
    <name type="synonym">Anemone thalictroides</name>
    <dbReference type="NCBI Taxonomy" id="46969"/>
    <lineage>
        <taxon>Eukaryota</taxon>
        <taxon>Viridiplantae</taxon>
        <taxon>Streptophyta</taxon>
        <taxon>Embryophyta</taxon>
        <taxon>Tracheophyta</taxon>
        <taxon>Spermatophyta</taxon>
        <taxon>Magnoliopsida</taxon>
        <taxon>Ranunculales</taxon>
        <taxon>Ranunculaceae</taxon>
        <taxon>Thalictroideae</taxon>
        <taxon>Thalictrum</taxon>
    </lineage>
</organism>
<dbReference type="OrthoDB" id="1736747at2759"/>